<evidence type="ECO:0000256" key="3">
    <source>
        <dbReference type="ARBA" id="ARBA00022643"/>
    </source>
</evidence>
<evidence type="ECO:0000313" key="7">
    <source>
        <dbReference type="EMBL" id="MBO1529843.1"/>
    </source>
</evidence>
<dbReference type="InterPro" id="IPR012133">
    <property type="entry name" value="Alpha-hydoxy_acid_DH_FMN"/>
</dbReference>
<dbReference type="PROSITE" id="PS00557">
    <property type="entry name" value="FMN_HYDROXY_ACID_DH_1"/>
    <property type="match status" value="1"/>
</dbReference>
<evidence type="ECO:0000313" key="8">
    <source>
        <dbReference type="Proteomes" id="UP000664554"/>
    </source>
</evidence>
<comment type="caution">
    <text evidence="7">The sequence shown here is derived from an EMBL/GenBank/DDBJ whole genome shotgun (WGS) entry which is preliminary data.</text>
</comment>
<dbReference type="SUPFAM" id="SSF51395">
    <property type="entry name" value="FMN-linked oxidoreductases"/>
    <property type="match status" value="1"/>
</dbReference>
<protein>
    <submittedName>
        <fullName evidence="7">Alpha-hydroxy-acid oxidizing protein</fullName>
    </submittedName>
</protein>
<dbReference type="PIRSF" id="PIRSF000138">
    <property type="entry name" value="Al-hdrx_acd_dh"/>
    <property type="match status" value="1"/>
</dbReference>
<dbReference type="PROSITE" id="PS51349">
    <property type="entry name" value="FMN_HYDROXY_ACID_DH_2"/>
    <property type="match status" value="1"/>
</dbReference>
<keyword evidence="8" id="KW-1185">Reference proteome</keyword>
<accession>A0ABS3NL86</accession>
<name>A0ABS3NL86_9GAMM</name>
<dbReference type="PANTHER" id="PTHR10578:SF107">
    <property type="entry name" value="2-HYDROXYACID OXIDASE 1"/>
    <property type="match status" value="1"/>
</dbReference>
<feature type="domain" description="FMN hydroxy acid dehydrogenase" evidence="6">
    <location>
        <begin position="25"/>
        <end position="377"/>
    </location>
</feature>
<gene>
    <name evidence="7" type="ORF">J3492_01260</name>
</gene>
<reference evidence="7 8" key="1">
    <citation type="submission" date="2021-03" db="EMBL/GenBank/DDBJ databases">
        <authorList>
            <person name="Shang D.-D."/>
            <person name="Du Z.-J."/>
            <person name="Chen G.-J."/>
        </authorList>
    </citation>
    <scope>NUCLEOTIDE SEQUENCE [LARGE SCALE GENOMIC DNA]</scope>
    <source>
        <strain evidence="7 8">F1192</strain>
    </source>
</reference>
<dbReference type="Proteomes" id="UP000664554">
    <property type="component" value="Unassembled WGS sequence"/>
</dbReference>
<dbReference type="Pfam" id="PF01070">
    <property type="entry name" value="FMN_dh"/>
    <property type="match status" value="1"/>
</dbReference>
<dbReference type="SMART" id="SM01240">
    <property type="entry name" value="IMPDH"/>
    <property type="match status" value="1"/>
</dbReference>
<evidence type="ECO:0000259" key="6">
    <source>
        <dbReference type="PROSITE" id="PS51349"/>
    </source>
</evidence>
<dbReference type="Gene3D" id="3.20.20.70">
    <property type="entry name" value="Aldolase class I"/>
    <property type="match status" value="1"/>
</dbReference>
<evidence type="ECO:0000256" key="4">
    <source>
        <dbReference type="ARBA" id="ARBA00023002"/>
    </source>
</evidence>
<comment type="similarity">
    <text evidence="5">Belongs to the FMN-dependent alpha-hydroxy acid dehydrogenase family.</text>
</comment>
<dbReference type="InterPro" id="IPR000262">
    <property type="entry name" value="FMN-dep_DH"/>
</dbReference>
<keyword evidence="2" id="KW-0285">Flavoprotein</keyword>
<evidence type="ECO:0000256" key="5">
    <source>
        <dbReference type="ARBA" id="ARBA00024042"/>
    </source>
</evidence>
<evidence type="ECO:0000256" key="2">
    <source>
        <dbReference type="ARBA" id="ARBA00022630"/>
    </source>
</evidence>
<dbReference type="RefSeq" id="WP_207988890.1">
    <property type="nucleotide sequence ID" value="NZ_JAGBKM010000001.1"/>
</dbReference>
<dbReference type="InterPro" id="IPR008259">
    <property type="entry name" value="FMN_hydac_DH_AS"/>
</dbReference>
<dbReference type="PANTHER" id="PTHR10578">
    <property type="entry name" value="S -2-HYDROXY-ACID OXIDASE-RELATED"/>
    <property type="match status" value="1"/>
</dbReference>
<dbReference type="InterPro" id="IPR013785">
    <property type="entry name" value="Aldolase_TIM"/>
</dbReference>
<evidence type="ECO:0000256" key="1">
    <source>
        <dbReference type="ARBA" id="ARBA00001917"/>
    </source>
</evidence>
<dbReference type="EMBL" id="JAGBKM010000001">
    <property type="protein sequence ID" value="MBO1529843.1"/>
    <property type="molecule type" value="Genomic_DNA"/>
</dbReference>
<sequence>MSTQVFAAANDASRPAVPYRASTAEKQLNIISLERLEVEARGAIPKAGYEFVSGGAGNEWTLRENRRAFNDYRIAAKRLVGLSNNDIDIRTSLLGLNMPSPIMVAPMEAHMMVHEQGEKDTARGAGLAKTLYCSSGASNTTLEEIAKATSGPKWFQLYWNNDDAVTRSLLTRAREAGYTAIILTADALGPGMPEDFKAMGSPFRPDANFANHDPKKGGFGNFFDQKTALTPENIQFIKRFTGLPVIVKGILRPDDADRFIRAGADAIQVSNHGGRQIDGVPASITALPPIVKVVNNRVPIILDGGIRRGIDIVRAIAMGADAVAVGRPMMYGLGLGGAQGVQSVIEHLSNDLKSTMLLAGAAKLSDLDASYIDIVGENERFDTYNG</sequence>
<keyword evidence="4" id="KW-0560">Oxidoreductase</keyword>
<comment type="cofactor">
    <cofactor evidence="1">
        <name>FMN</name>
        <dbReference type="ChEBI" id="CHEBI:58210"/>
    </cofactor>
</comment>
<dbReference type="InterPro" id="IPR037396">
    <property type="entry name" value="FMN_HAD"/>
</dbReference>
<proteinExistence type="inferred from homology"/>
<keyword evidence="3" id="KW-0288">FMN</keyword>
<organism evidence="7 8">
    <name type="scientific">Psychrobacter coccoides</name>
    <dbReference type="NCBI Taxonomy" id="2818440"/>
    <lineage>
        <taxon>Bacteria</taxon>
        <taxon>Pseudomonadati</taxon>
        <taxon>Pseudomonadota</taxon>
        <taxon>Gammaproteobacteria</taxon>
        <taxon>Moraxellales</taxon>
        <taxon>Moraxellaceae</taxon>
        <taxon>Psychrobacter</taxon>
    </lineage>
</organism>